<keyword evidence="10" id="KW-1185">Reference proteome</keyword>
<feature type="transmembrane region" description="Helical" evidence="7">
    <location>
        <begin position="71"/>
        <end position="89"/>
    </location>
</feature>
<dbReference type="FunFam" id="1.10.3470.10:FF:000003">
    <property type="entry name" value="Iron ABC transporter permease SitD"/>
    <property type="match status" value="1"/>
</dbReference>
<dbReference type="Proteomes" id="UP000050502">
    <property type="component" value="Unassembled WGS sequence"/>
</dbReference>
<dbReference type="GO" id="GO:0055085">
    <property type="term" value="P:transmembrane transport"/>
    <property type="evidence" value="ECO:0007669"/>
    <property type="project" value="InterPro"/>
</dbReference>
<evidence type="ECO:0000256" key="7">
    <source>
        <dbReference type="SAM" id="Phobius"/>
    </source>
</evidence>
<sequence>MSLVEWLTAPWAYSFMVRGMAAAVIVGVVAAVIGTFVVLRGMAFFGDALAHTILPGIAVGYLVNGGVTENLFWWALASAVVAAVGIGAITERGDIREDTAIGVVLAGMFALGIALISLSGNYAVDLAHILFGNVLGVSLRQVGMMALFGGGVLLVVFALFKEFVLISFDPILAETLRLPTRPLHYLLLLLIAVTVVVAIEAVGVALLLAMLITPPATATLLTHRLPRVMLLASLIGAFSAVAGLYLSFYFNMASGAAIVLVATACFVLAFLFSIQSASRA</sequence>
<reference evidence="8 10" key="1">
    <citation type="journal article" date="2015" name="Genome Announc.">
        <title>Draft Genome Sequence of a Heterotrophic Facultative Anaerobic Thermophilic Bacterium, Ardenticatena maritima Strain 110ST.</title>
        <authorList>
            <person name="Kawaichi S."/>
            <person name="Yoshida T."/>
            <person name="Sako Y."/>
            <person name="Nakamura R."/>
        </authorList>
    </citation>
    <scope>NUCLEOTIDE SEQUENCE [LARGE SCALE GENOMIC DNA]</scope>
    <source>
        <strain evidence="8 10">110S</strain>
    </source>
</reference>
<dbReference type="Gene3D" id="1.10.3470.10">
    <property type="entry name" value="ABC transporter involved in vitamin B12 uptake, BtuC"/>
    <property type="match status" value="1"/>
</dbReference>
<evidence type="ECO:0000256" key="5">
    <source>
        <dbReference type="ARBA" id="ARBA00023136"/>
    </source>
</evidence>
<comment type="similarity">
    <text evidence="2 6">Belongs to the ABC-3 integral membrane protein family.</text>
</comment>
<dbReference type="PANTHER" id="PTHR30477:SF13">
    <property type="entry name" value="IRON TRANSPORT SYSTEM MEMBRANE PROTEIN HI_0360-RELATED"/>
    <property type="match status" value="1"/>
</dbReference>
<keyword evidence="3 6" id="KW-0812">Transmembrane</keyword>
<feature type="transmembrane region" description="Helical" evidence="7">
    <location>
        <begin position="228"/>
        <end position="248"/>
    </location>
</feature>
<evidence type="ECO:0000256" key="4">
    <source>
        <dbReference type="ARBA" id="ARBA00022989"/>
    </source>
</evidence>
<feature type="transmembrane region" description="Helical" evidence="7">
    <location>
        <begin position="20"/>
        <end position="39"/>
    </location>
</feature>
<dbReference type="CDD" id="cd06550">
    <property type="entry name" value="TM_ABC_iron-siderophores_like"/>
    <property type="match status" value="1"/>
</dbReference>
<dbReference type="GO" id="GO:0010043">
    <property type="term" value="P:response to zinc ion"/>
    <property type="evidence" value="ECO:0007669"/>
    <property type="project" value="TreeGrafter"/>
</dbReference>
<comment type="caution">
    <text evidence="8">The sequence shown here is derived from an EMBL/GenBank/DDBJ whole genome shotgun (WGS) entry which is preliminary data.</text>
</comment>
<dbReference type="STRING" id="872965.SE16_11700"/>
<gene>
    <name evidence="8" type="ORF">ARMA_0868</name>
    <name evidence="9" type="ORF">SE16_11700</name>
</gene>
<dbReference type="Pfam" id="PF00950">
    <property type="entry name" value="ABC-3"/>
    <property type="match status" value="1"/>
</dbReference>
<evidence type="ECO:0000256" key="1">
    <source>
        <dbReference type="ARBA" id="ARBA00004141"/>
    </source>
</evidence>
<keyword evidence="4 7" id="KW-1133">Transmembrane helix</keyword>
<name>A0A0M8K5Z5_9CHLR</name>
<dbReference type="GO" id="GO:0043190">
    <property type="term" value="C:ATP-binding cassette (ABC) transporter complex"/>
    <property type="evidence" value="ECO:0007669"/>
    <property type="project" value="InterPro"/>
</dbReference>
<keyword evidence="5 7" id="KW-0472">Membrane</keyword>
<dbReference type="InterPro" id="IPR001626">
    <property type="entry name" value="ABC_TroCD"/>
</dbReference>
<dbReference type="AlphaFoldDB" id="A0A0M8K5Z5"/>
<feature type="transmembrane region" description="Helical" evidence="7">
    <location>
        <begin position="48"/>
        <end position="65"/>
    </location>
</feature>
<feature type="transmembrane region" description="Helical" evidence="7">
    <location>
        <begin position="185"/>
        <end position="208"/>
    </location>
</feature>
<evidence type="ECO:0000313" key="11">
    <source>
        <dbReference type="Proteomes" id="UP000050502"/>
    </source>
</evidence>
<keyword evidence="6" id="KW-0813">Transport</keyword>
<dbReference type="GO" id="GO:0071281">
    <property type="term" value="P:cellular response to iron ion"/>
    <property type="evidence" value="ECO:0007669"/>
    <property type="project" value="UniProtKB-ARBA"/>
</dbReference>
<dbReference type="InterPro" id="IPR037294">
    <property type="entry name" value="ABC_BtuC-like"/>
</dbReference>
<reference evidence="9 11" key="2">
    <citation type="submission" date="2015-07" db="EMBL/GenBank/DDBJ databases">
        <title>Whole genome sequence of Ardenticatena maritima DSM 23922.</title>
        <authorList>
            <person name="Hemp J."/>
            <person name="Ward L.M."/>
            <person name="Pace L.A."/>
            <person name="Fischer W.W."/>
        </authorList>
    </citation>
    <scope>NUCLEOTIDE SEQUENCE [LARGE SCALE GENOMIC DNA]</scope>
    <source>
        <strain evidence="9 11">110S</strain>
    </source>
</reference>
<reference evidence="10" key="3">
    <citation type="submission" date="2015-08" db="EMBL/GenBank/DDBJ databases">
        <title>Draft Genome Sequence of a Heterotrophic Facultative Anaerobic Bacterium Ardenticatena maritima Strain 110S.</title>
        <authorList>
            <person name="Kawaichi S."/>
            <person name="Yoshida T."/>
            <person name="Sako Y."/>
            <person name="Nakamura R."/>
        </authorList>
    </citation>
    <scope>NUCLEOTIDE SEQUENCE [LARGE SCALE GENOMIC DNA]</scope>
    <source>
        <strain evidence="10">110S</strain>
    </source>
</reference>
<feature type="transmembrane region" description="Helical" evidence="7">
    <location>
        <begin position="144"/>
        <end position="164"/>
    </location>
</feature>
<dbReference type="Proteomes" id="UP000037784">
    <property type="component" value="Unassembled WGS sequence"/>
</dbReference>
<evidence type="ECO:0000313" key="10">
    <source>
        <dbReference type="Proteomes" id="UP000037784"/>
    </source>
</evidence>
<feature type="transmembrane region" description="Helical" evidence="7">
    <location>
        <begin position="101"/>
        <end position="124"/>
    </location>
</feature>
<dbReference type="RefSeq" id="WP_054492371.1">
    <property type="nucleotide sequence ID" value="NZ_BBZA01000058.1"/>
</dbReference>
<organism evidence="8 10">
    <name type="scientific">Ardenticatena maritima</name>
    <dbReference type="NCBI Taxonomy" id="872965"/>
    <lineage>
        <taxon>Bacteria</taxon>
        <taxon>Bacillati</taxon>
        <taxon>Chloroflexota</taxon>
        <taxon>Ardenticatenia</taxon>
        <taxon>Ardenticatenales</taxon>
        <taxon>Ardenticatenaceae</taxon>
        <taxon>Ardenticatena</taxon>
    </lineage>
</organism>
<evidence type="ECO:0000313" key="8">
    <source>
        <dbReference type="EMBL" id="GAP62445.1"/>
    </source>
</evidence>
<feature type="transmembrane region" description="Helical" evidence="7">
    <location>
        <begin position="255"/>
        <end position="274"/>
    </location>
</feature>
<evidence type="ECO:0000256" key="6">
    <source>
        <dbReference type="RuleBase" id="RU003943"/>
    </source>
</evidence>
<evidence type="ECO:0000256" key="2">
    <source>
        <dbReference type="ARBA" id="ARBA00008034"/>
    </source>
</evidence>
<dbReference type="PANTHER" id="PTHR30477">
    <property type="entry name" value="ABC-TRANSPORTER METAL-BINDING PROTEIN"/>
    <property type="match status" value="1"/>
</dbReference>
<dbReference type="PATRIC" id="fig|872965.6.peg.2804"/>
<comment type="subcellular location">
    <subcellularLocation>
        <location evidence="6">Cell membrane</location>
        <topology evidence="6">Multi-pass membrane protein</topology>
    </subcellularLocation>
    <subcellularLocation>
        <location evidence="1">Membrane</location>
        <topology evidence="1">Multi-pass membrane protein</topology>
    </subcellularLocation>
</comment>
<dbReference type="EMBL" id="LGKN01000006">
    <property type="protein sequence ID" value="KPL87184.1"/>
    <property type="molecule type" value="Genomic_DNA"/>
</dbReference>
<dbReference type="InParanoid" id="A0A0M8K5Z5"/>
<protein>
    <submittedName>
        <fullName evidence="9">Manganese ABC transporter permease</fullName>
    </submittedName>
    <submittedName>
        <fullName evidence="8">Manganese/iron transport system permease protein</fullName>
    </submittedName>
</protein>
<evidence type="ECO:0000256" key="3">
    <source>
        <dbReference type="ARBA" id="ARBA00022692"/>
    </source>
</evidence>
<dbReference type="SUPFAM" id="SSF81345">
    <property type="entry name" value="ABC transporter involved in vitamin B12 uptake, BtuC"/>
    <property type="match status" value="1"/>
</dbReference>
<dbReference type="EMBL" id="BBZA01000058">
    <property type="protein sequence ID" value="GAP62445.1"/>
    <property type="molecule type" value="Genomic_DNA"/>
</dbReference>
<evidence type="ECO:0000313" key="9">
    <source>
        <dbReference type="EMBL" id="KPL87184.1"/>
    </source>
</evidence>
<dbReference type="OrthoDB" id="9798540at2"/>
<accession>A0A0M8K5Z5</accession>
<proteinExistence type="inferred from homology"/>